<dbReference type="EMBL" id="JAUJEA010000010">
    <property type="protein sequence ID" value="MDN5204228.1"/>
    <property type="molecule type" value="Genomic_DNA"/>
</dbReference>
<gene>
    <name evidence="1" type="ORF">QQ008_22745</name>
</gene>
<organism evidence="1 2">
    <name type="scientific">Splendidivirga corallicola</name>
    <dbReference type="NCBI Taxonomy" id="3051826"/>
    <lineage>
        <taxon>Bacteria</taxon>
        <taxon>Pseudomonadati</taxon>
        <taxon>Bacteroidota</taxon>
        <taxon>Cytophagia</taxon>
        <taxon>Cytophagales</taxon>
        <taxon>Splendidivirgaceae</taxon>
        <taxon>Splendidivirga</taxon>
    </lineage>
</organism>
<sequence length="217" mass="24105">MMFRTIVGFLIVLVGCSGNQQTSKGELQIENGPNQHLGSKSGLLIDNGINRGTSYTDSLGTDYNLRYIPITITNDSTIPVHLQIAFSKEYDYPAAYGDEKFRVFLLPKEWADTITITNSMFDELKNYIDRPLLNETIEPGEKCVVAIGTLYSRPTNCGVLPNALFLQNKGDLYHECDGLINQDKSTNSQLALGLKLDLCGRCTLIPCGQISYPERLD</sequence>
<keyword evidence="2" id="KW-1185">Reference proteome</keyword>
<reference evidence="1" key="1">
    <citation type="submission" date="2023-06" db="EMBL/GenBank/DDBJ databases">
        <title>Genomic of Parafulvivirga corallium.</title>
        <authorList>
            <person name="Wang G."/>
        </authorList>
    </citation>
    <scope>NUCLEOTIDE SEQUENCE</scope>
    <source>
        <strain evidence="1">BMA10</strain>
    </source>
</reference>
<dbReference type="RefSeq" id="WP_346754253.1">
    <property type="nucleotide sequence ID" value="NZ_JAUJEA010000010.1"/>
</dbReference>
<evidence type="ECO:0000313" key="2">
    <source>
        <dbReference type="Proteomes" id="UP001172082"/>
    </source>
</evidence>
<evidence type="ECO:0008006" key="3">
    <source>
        <dbReference type="Google" id="ProtNLM"/>
    </source>
</evidence>
<name>A0ABT8KX88_9BACT</name>
<comment type="caution">
    <text evidence="1">The sequence shown here is derived from an EMBL/GenBank/DDBJ whole genome shotgun (WGS) entry which is preliminary data.</text>
</comment>
<protein>
    <recommendedName>
        <fullName evidence="3">Lipoprotein</fullName>
    </recommendedName>
</protein>
<dbReference type="Proteomes" id="UP001172082">
    <property type="component" value="Unassembled WGS sequence"/>
</dbReference>
<evidence type="ECO:0000313" key="1">
    <source>
        <dbReference type="EMBL" id="MDN5204228.1"/>
    </source>
</evidence>
<accession>A0ABT8KX88</accession>
<proteinExistence type="predicted"/>
<dbReference type="PROSITE" id="PS51257">
    <property type="entry name" value="PROKAR_LIPOPROTEIN"/>
    <property type="match status" value="1"/>
</dbReference>